<sequence length="383" mass="41752">MDATVALHRAVLDRTNHCRPGLSPDQEKLAMVALLRYVLAALSQPVMSWLVEPACSHALHTAVIKFSDPQPADGSPLDSLLTLTSAALMVLRRHGDKEEELQDLVVQLSVLLGDKSAKDCSRIDRRAPLRRLEAWLAKEQQRTVLPLALPLAELKLAGCHLLHRGALQLLKQRIIGAEARGQQGGRLPDHIALEAAMSATQSLLHMAPKEGRPNALMCIAELFMVGQQPDEAAKAYRMALGRAAEVKAASSAGSLTDHVVEAGAASLLVTVLMYRRVEERWSLAEVSGVLHQADTALASCRRWLPNATLSDLRRDLASARRAVKATAEQHPGQDRLPRPTFVDDGEPCVLDRTCAGCNRSSVHLQACAACRAVYYCRHVRMVS</sequence>
<proteinExistence type="predicted"/>
<name>A0AAD5DHK5_9CHLO</name>
<dbReference type="AlphaFoldDB" id="A0AAD5DHK5"/>
<evidence type="ECO:0000313" key="2">
    <source>
        <dbReference type="Proteomes" id="UP001205105"/>
    </source>
</evidence>
<keyword evidence="2" id="KW-1185">Reference proteome</keyword>
<evidence type="ECO:0000313" key="1">
    <source>
        <dbReference type="EMBL" id="KAI7836558.1"/>
    </source>
</evidence>
<dbReference type="Proteomes" id="UP001205105">
    <property type="component" value="Unassembled WGS sequence"/>
</dbReference>
<comment type="caution">
    <text evidence="1">The sequence shown here is derived from an EMBL/GenBank/DDBJ whole genome shotgun (WGS) entry which is preliminary data.</text>
</comment>
<gene>
    <name evidence="1" type="ORF">COHA_009575</name>
</gene>
<dbReference type="EMBL" id="JADXDR010000182">
    <property type="protein sequence ID" value="KAI7836558.1"/>
    <property type="molecule type" value="Genomic_DNA"/>
</dbReference>
<protein>
    <submittedName>
        <fullName evidence="1">Uncharacterized protein</fullName>
    </submittedName>
</protein>
<reference evidence="1" key="1">
    <citation type="submission" date="2020-11" db="EMBL/GenBank/DDBJ databases">
        <title>Chlorella ohadii genome sequencing and assembly.</title>
        <authorList>
            <person name="Murik O."/>
            <person name="Treves H."/>
            <person name="Kedem I."/>
            <person name="Shotland Y."/>
            <person name="Kaplan A."/>
        </authorList>
    </citation>
    <scope>NUCLEOTIDE SEQUENCE</scope>
    <source>
        <strain evidence="1">1</strain>
    </source>
</reference>
<accession>A0AAD5DHK5</accession>
<organism evidence="1 2">
    <name type="scientific">Chlorella ohadii</name>
    <dbReference type="NCBI Taxonomy" id="2649997"/>
    <lineage>
        <taxon>Eukaryota</taxon>
        <taxon>Viridiplantae</taxon>
        <taxon>Chlorophyta</taxon>
        <taxon>core chlorophytes</taxon>
        <taxon>Trebouxiophyceae</taxon>
        <taxon>Chlorellales</taxon>
        <taxon>Chlorellaceae</taxon>
        <taxon>Chlorella clade</taxon>
        <taxon>Chlorella</taxon>
    </lineage>
</organism>